<dbReference type="Pfam" id="PF25601">
    <property type="entry name" value="AAA_lid_14"/>
    <property type="match status" value="1"/>
</dbReference>
<dbReference type="InterPro" id="IPR025662">
    <property type="entry name" value="Sigma_54_int_dom_ATP-bd_1"/>
</dbReference>
<evidence type="ECO:0000256" key="11">
    <source>
        <dbReference type="ARBA" id="ARBA00023159"/>
    </source>
</evidence>
<comment type="function">
    <text evidence="15">Member of the two-component regulatory system NtrB/NtrC, which controls expression of the nitrogen-regulated (ntr) genes in response to nitrogen limitation. Phosphorylated NtrC binds directly to DNA and stimulates the formation of open promoter-sigma54-RNA polymerase complexes.</text>
</comment>
<evidence type="ECO:0000256" key="15">
    <source>
        <dbReference type="RuleBase" id="RU365013"/>
    </source>
</evidence>
<feature type="domain" description="Response regulatory" evidence="17">
    <location>
        <begin position="3"/>
        <end position="117"/>
    </location>
</feature>
<dbReference type="AlphaFoldDB" id="A0A2N4U1Y1"/>
<dbReference type="PROSITE" id="PS00688">
    <property type="entry name" value="SIGMA54_INTERACT_3"/>
    <property type="match status" value="1"/>
</dbReference>
<dbReference type="GO" id="GO:0006355">
    <property type="term" value="P:regulation of DNA-templated transcription"/>
    <property type="evidence" value="ECO:0007669"/>
    <property type="project" value="InterPro"/>
</dbReference>
<dbReference type="InterPro" id="IPR002078">
    <property type="entry name" value="Sigma_54_int"/>
</dbReference>
<organism evidence="18 19">
    <name type="scientific">Pollutimonas subterranea</name>
    <dbReference type="NCBI Taxonomy" id="2045210"/>
    <lineage>
        <taxon>Bacteria</taxon>
        <taxon>Pseudomonadati</taxon>
        <taxon>Pseudomonadota</taxon>
        <taxon>Betaproteobacteria</taxon>
        <taxon>Burkholderiales</taxon>
        <taxon>Alcaligenaceae</taxon>
        <taxon>Pollutimonas</taxon>
    </lineage>
</organism>
<evidence type="ECO:0000256" key="10">
    <source>
        <dbReference type="ARBA" id="ARBA00023125"/>
    </source>
</evidence>
<dbReference type="Gene3D" id="3.40.50.300">
    <property type="entry name" value="P-loop containing nucleotide triphosphate hydrolases"/>
    <property type="match status" value="1"/>
</dbReference>
<dbReference type="FunFam" id="1.10.8.60:FF:000014">
    <property type="entry name" value="DNA-binding transcriptional regulator NtrC"/>
    <property type="match status" value="1"/>
</dbReference>
<keyword evidence="10 15" id="KW-0238">DNA-binding</keyword>
<dbReference type="NCBIfam" id="TIGR01818">
    <property type="entry name" value="ntrC"/>
    <property type="match status" value="1"/>
</dbReference>
<accession>A0A2N4U1Y1</accession>
<dbReference type="PROSITE" id="PS50110">
    <property type="entry name" value="RESPONSE_REGULATORY"/>
    <property type="match status" value="1"/>
</dbReference>
<dbReference type="InterPro" id="IPR011006">
    <property type="entry name" value="CheY-like_superfamily"/>
</dbReference>
<feature type="modified residue" description="4-aspartylphosphate" evidence="14">
    <location>
        <position position="52"/>
    </location>
</feature>
<proteinExistence type="predicted"/>
<evidence type="ECO:0000256" key="12">
    <source>
        <dbReference type="ARBA" id="ARBA00023163"/>
    </source>
</evidence>
<dbReference type="SUPFAM" id="SSF46689">
    <property type="entry name" value="Homeodomain-like"/>
    <property type="match status" value="1"/>
</dbReference>
<dbReference type="FunFam" id="3.40.50.2300:FF:000018">
    <property type="entry name" value="DNA-binding transcriptional regulator NtrC"/>
    <property type="match status" value="1"/>
</dbReference>
<keyword evidence="8 15" id="KW-0902">Two-component regulatory system</keyword>
<dbReference type="InterPro" id="IPR058031">
    <property type="entry name" value="AAA_lid_NorR"/>
</dbReference>
<name>A0A2N4U1Y1_9BURK</name>
<dbReference type="SUPFAM" id="SSF52540">
    <property type="entry name" value="P-loop containing nucleoside triphosphate hydrolases"/>
    <property type="match status" value="1"/>
</dbReference>
<dbReference type="SUPFAM" id="SSF52172">
    <property type="entry name" value="CheY-like"/>
    <property type="match status" value="1"/>
</dbReference>
<dbReference type="InterPro" id="IPR010114">
    <property type="entry name" value="Transcript_reg_NtrC"/>
</dbReference>
<dbReference type="PROSITE" id="PS50045">
    <property type="entry name" value="SIGMA54_INTERACT_4"/>
    <property type="match status" value="1"/>
</dbReference>
<keyword evidence="4 15" id="KW-0678">Repressor</keyword>
<keyword evidence="9 15" id="KW-0805">Transcription regulation</keyword>
<dbReference type="Proteomes" id="UP000234190">
    <property type="component" value="Unassembled WGS sequence"/>
</dbReference>
<sequence length="507" mass="55426">MKPVWIIDDDQSIRWVLEKALARVAIPAQTFASAAEVLEALEAGSPSVLVTDIRMPGQDGLSLLHRIKQDHPDLPVIVMTAFTDLNSTVAAFQKGAFDYLPKPFDVNAAIALIQRAAQSAGADAEDGAERHAVSASGEGIMLQSSSPAMQEVFRAIGRLAASSVTVLITGESGTGKELIAKALHTHSNRANGPFVALNAAAIPKDLLEAELFGHERGAFTGATQQRRGRFEEARNGTLFLDEIGDMPFELQTRLLRVLAEGNFYRVGGSQAINADVRIVAATHQPLEQRVAEGRFREDLFHRLNVIRLRLPPLRERKEDIPALVQLFMQNSARDLGVAVRRLSPQAQQVMTSFDYPGNIRQLENFCQWLTVMSSSQVIEAKDLPPEVFGTIQSDDSHAAAGEYGNVDPTGGTSHREALPVATNQPDGTVRPEASWASLLGREVHARLARNEPAIMSSFTRDFERVLIETALLYSRGRRMEAAQRLGIGRNTLTRKCSELDLNDEAGN</sequence>
<evidence type="ECO:0000259" key="17">
    <source>
        <dbReference type="PROSITE" id="PS50110"/>
    </source>
</evidence>
<evidence type="ECO:0000256" key="2">
    <source>
        <dbReference type="ARBA" id="ARBA00019059"/>
    </source>
</evidence>
<keyword evidence="3 15" id="KW-0963">Cytoplasm</keyword>
<dbReference type="Gene3D" id="3.40.50.2300">
    <property type="match status" value="1"/>
</dbReference>
<dbReference type="GO" id="GO:0005737">
    <property type="term" value="C:cytoplasm"/>
    <property type="evidence" value="ECO:0007669"/>
    <property type="project" value="UniProtKB-SubCell"/>
</dbReference>
<dbReference type="CDD" id="cd00009">
    <property type="entry name" value="AAA"/>
    <property type="match status" value="1"/>
</dbReference>
<dbReference type="Pfam" id="PF00072">
    <property type="entry name" value="Response_reg"/>
    <property type="match status" value="1"/>
</dbReference>
<dbReference type="PANTHER" id="PTHR32071">
    <property type="entry name" value="TRANSCRIPTIONAL REGULATORY PROTEIN"/>
    <property type="match status" value="1"/>
</dbReference>
<dbReference type="FunFam" id="3.40.50.300:FF:000006">
    <property type="entry name" value="DNA-binding transcriptional regulator NtrC"/>
    <property type="match status" value="1"/>
</dbReference>
<dbReference type="RefSeq" id="WP_102074726.1">
    <property type="nucleotide sequence ID" value="NZ_PDNW01000013.1"/>
</dbReference>
<dbReference type="GO" id="GO:0005524">
    <property type="term" value="F:ATP binding"/>
    <property type="evidence" value="ECO:0007669"/>
    <property type="project" value="UniProtKB-KW"/>
</dbReference>
<feature type="domain" description="Sigma-54 factor interaction" evidence="16">
    <location>
        <begin position="142"/>
        <end position="371"/>
    </location>
</feature>
<protein>
    <recommendedName>
        <fullName evidence="2 15">DNA-binding transcriptional regulator NtrC</fullName>
    </recommendedName>
    <alternativeName>
        <fullName evidence="15">Nitrogen regulation protein NR(I)</fullName>
    </alternativeName>
</protein>
<evidence type="ECO:0000256" key="3">
    <source>
        <dbReference type="ARBA" id="ARBA00022490"/>
    </source>
</evidence>
<evidence type="ECO:0000256" key="5">
    <source>
        <dbReference type="ARBA" id="ARBA00022553"/>
    </source>
</evidence>
<dbReference type="InterPro" id="IPR003593">
    <property type="entry name" value="AAA+_ATPase"/>
</dbReference>
<gene>
    <name evidence="15 18" type="primary">ntrC</name>
    <name evidence="18" type="ORF">CR159_14730</name>
</gene>
<dbReference type="Gene3D" id="1.10.8.60">
    <property type="match status" value="1"/>
</dbReference>
<evidence type="ECO:0000256" key="1">
    <source>
        <dbReference type="ARBA" id="ARBA00004496"/>
    </source>
</evidence>
<dbReference type="SMART" id="SM00382">
    <property type="entry name" value="AAA"/>
    <property type="match status" value="1"/>
</dbReference>
<dbReference type="Pfam" id="PF02954">
    <property type="entry name" value="HTH_8"/>
    <property type="match status" value="1"/>
</dbReference>
<dbReference type="GO" id="GO:0006808">
    <property type="term" value="P:regulation of nitrogen utilization"/>
    <property type="evidence" value="ECO:0007669"/>
    <property type="project" value="UniProtKB-UniRule"/>
</dbReference>
<reference evidence="18 19" key="1">
    <citation type="submission" date="2017-10" db="EMBL/GenBank/DDBJ databases">
        <title>Two draft genome sequences of Pusillimonas sp. strains isolated from a nitrate- and radionuclide-contaminated groundwater in Russia.</title>
        <authorList>
            <person name="Grouzdev D.S."/>
            <person name="Tourova T.P."/>
            <person name="Goeva M.A."/>
            <person name="Babich T.L."/>
            <person name="Sokolova D.S."/>
            <person name="Abdullin R."/>
            <person name="Poltaraus A.B."/>
            <person name="Toshchakov S.V."/>
            <person name="Nazina T.N."/>
        </authorList>
    </citation>
    <scope>NUCLEOTIDE SEQUENCE [LARGE SCALE GENOMIC DNA]</scope>
    <source>
        <strain evidence="18 19">JR1/69-3-13</strain>
    </source>
</reference>
<dbReference type="InterPro" id="IPR001789">
    <property type="entry name" value="Sig_transdc_resp-reg_receiver"/>
</dbReference>
<comment type="subcellular location">
    <subcellularLocation>
        <location evidence="1 15">Cytoplasm</location>
    </subcellularLocation>
</comment>
<evidence type="ECO:0000256" key="4">
    <source>
        <dbReference type="ARBA" id="ARBA00022491"/>
    </source>
</evidence>
<dbReference type="GO" id="GO:0043565">
    <property type="term" value="F:sequence-specific DNA binding"/>
    <property type="evidence" value="ECO:0007669"/>
    <property type="project" value="InterPro"/>
</dbReference>
<evidence type="ECO:0000313" key="18">
    <source>
        <dbReference type="EMBL" id="PLC49018.1"/>
    </source>
</evidence>
<dbReference type="EMBL" id="PDNW01000013">
    <property type="protein sequence ID" value="PLC49018.1"/>
    <property type="molecule type" value="Genomic_DNA"/>
</dbReference>
<dbReference type="InterPro" id="IPR027417">
    <property type="entry name" value="P-loop_NTPase"/>
</dbReference>
<dbReference type="Pfam" id="PF00158">
    <property type="entry name" value="Sigma54_activat"/>
    <property type="match status" value="1"/>
</dbReference>
<dbReference type="InterPro" id="IPR025944">
    <property type="entry name" value="Sigma_54_int_dom_CS"/>
</dbReference>
<evidence type="ECO:0000259" key="16">
    <source>
        <dbReference type="PROSITE" id="PS50045"/>
    </source>
</evidence>
<keyword evidence="11 15" id="KW-0010">Activator</keyword>
<keyword evidence="5 14" id="KW-0597">Phosphoprotein</keyword>
<keyword evidence="6 15" id="KW-0547">Nucleotide-binding</keyword>
<dbReference type="OrthoDB" id="9761705at2"/>
<evidence type="ECO:0000256" key="7">
    <source>
        <dbReference type="ARBA" id="ARBA00022840"/>
    </source>
</evidence>
<dbReference type="InterPro" id="IPR002197">
    <property type="entry name" value="HTH_Fis"/>
</dbReference>
<dbReference type="PANTHER" id="PTHR32071:SF95">
    <property type="entry name" value="DNA-BINDING TRANSCRIPTIONAL REGULATOR NTRC"/>
    <property type="match status" value="1"/>
</dbReference>
<evidence type="ECO:0000313" key="19">
    <source>
        <dbReference type="Proteomes" id="UP000234190"/>
    </source>
</evidence>
<keyword evidence="7 15" id="KW-0067">ATP-binding</keyword>
<dbReference type="Gene3D" id="1.10.10.60">
    <property type="entry name" value="Homeodomain-like"/>
    <property type="match status" value="1"/>
</dbReference>
<dbReference type="PROSITE" id="PS00675">
    <property type="entry name" value="SIGMA54_INTERACT_1"/>
    <property type="match status" value="1"/>
</dbReference>
<comment type="caution">
    <text evidence="18">The sequence shown here is derived from an EMBL/GenBank/DDBJ whole genome shotgun (WGS) entry which is preliminary data.</text>
</comment>
<dbReference type="PRINTS" id="PR01590">
    <property type="entry name" value="HTHFIS"/>
</dbReference>
<evidence type="ECO:0000256" key="6">
    <source>
        <dbReference type="ARBA" id="ARBA00022741"/>
    </source>
</evidence>
<keyword evidence="12 15" id="KW-0804">Transcription</keyword>
<keyword evidence="19" id="KW-1185">Reference proteome</keyword>
<dbReference type="SMART" id="SM00448">
    <property type="entry name" value="REC"/>
    <property type="match status" value="1"/>
</dbReference>
<dbReference type="NCBIfam" id="NF008176">
    <property type="entry name" value="PRK10923.1"/>
    <property type="match status" value="1"/>
</dbReference>
<evidence type="ECO:0000256" key="8">
    <source>
        <dbReference type="ARBA" id="ARBA00023012"/>
    </source>
</evidence>
<evidence type="ECO:0000256" key="9">
    <source>
        <dbReference type="ARBA" id="ARBA00023015"/>
    </source>
</evidence>
<dbReference type="InterPro" id="IPR009057">
    <property type="entry name" value="Homeodomain-like_sf"/>
</dbReference>
<dbReference type="GO" id="GO:0000156">
    <property type="term" value="F:phosphorelay response regulator activity"/>
    <property type="evidence" value="ECO:0007669"/>
    <property type="project" value="UniProtKB-UniRule"/>
</dbReference>
<keyword evidence="13 15" id="KW-0535">Nitrogen fixation</keyword>
<evidence type="ECO:0000256" key="14">
    <source>
        <dbReference type="PROSITE-ProRule" id="PRU00169"/>
    </source>
</evidence>
<evidence type="ECO:0000256" key="13">
    <source>
        <dbReference type="ARBA" id="ARBA00023231"/>
    </source>
</evidence>